<dbReference type="InterPro" id="IPR016181">
    <property type="entry name" value="Acyl_CoA_acyltransferase"/>
</dbReference>
<dbReference type="EMBL" id="FOJN01000006">
    <property type="protein sequence ID" value="SFA50717.1"/>
    <property type="molecule type" value="Genomic_DNA"/>
</dbReference>
<reference evidence="2 3" key="1">
    <citation type="submission" date="2016-10" db="EMBL/GenBank/DDBJ databases">
        <authorList>
            <person name="de Groot N.N."/>
        </authorList>
    </citation>
    <scope>NUCLEOTIDE SEQUENCE [LARGE SCALE GENOMIC DNA]</scope>
    <source>
        <strain evidence="2 3">DSM 44908</strain>
    </source>
</reference>
<evidence type="ECO:0000313" key="3">
    <source>
        <dbReference type="Proteomes" id="UP000182054"/>
    </source>
</evidence>
<dbReference type="AlphaFoldDB" id="A0A1I0TG73"/>
<dbReference type="InterPro" id="IPR000182">
    <property type="entry name" value="GNAT_dom"/>
</dbReference>
<dbReference type="Pfam" id="PF00583">
    <property type="entry name" value="Acetyltransf_1"/>
    <property type="match status" value="1"/>
</dbReference>
<gene>
    <name evidence="2" type="ORF">SAMN05444374_106112</name>
</gene>
<dbReference type="Proteomes" id="UP000182054">
    <property type="component" value="Unassembled WGS sequence"/>
</dbReference>
<name>A0A1I0TG73_9NOCA</name>
<accession>A0A1I0TG73</accession>
<dbReference type="CDD" id="cd04301">
    <property type="entry name" value="NAT_SF"/>
    <property type="match status" value="1"/>
</dbReference>
<protein>
    <submittedName>
        <fullName evidence="2">Putative acetyltransferase</fullName>
    </submittedName>
</protein>
<dbReference type="PROSITE" id="PS51186">
    <property type="entry name" value="GNAT"/>
    <property type="match status" value="1"/>
</dbReference>
<proteinExistence type="predicted"/>
<evidence type="ECO:0000259" key="1">
    <source>
        <dbReference type="PROSITE" id="PS51186"/>
    </source>
</evidence>
<dbReference type="GO" id="GO:0016747">
    <property type="term" value="F:acyltransferase activity, transferring groups other than amino-acyl groups"/>
    <property type="evidence" value="ECO:0007669"/>
    <property type="project" value="InterPro"/>
</dbReference>
<sequence length="194" mass="20933">MHTGRPDLRDPARSTDLCAAGQVWDTRPVRIRREQPSDRPDVLRVVHEAFESGPDEPGEVALTRALFDDPGHIPEFSLVAVVSGDVAGYVIGTRGYIGDTPAVGIAPLAVARAHQRRGVGSALMWALIGAAQARHEPALVLLGENAYYERFDFAPASRNGIEAPVASWGRHFQALVLTDNPVAGRFRYAAAFGL</sequence>
<dbReference type="Gene3D" id="3.40.630.30">
    <property type="match status" value="1"/>
</dbReference>
<keyword evidence="2" id="KW-0808">Transferase</keyword>
<organism evidence="2 3">
    <name type="scientific">Rhodococcoides kroppenstedtii</name>
    <dbReference type="NCBI Taxonomy" id="293050"/>
    <lineage>
        <taxon>Bacteria</taxon>
        <taxon>Bacillati</taxon>
        <taxon>Actinomycetota</taxon>
        <taxon>Actinomycetes</taxon>
        <taxon>Mycobacteriales</taxon>
        <taxon>Nocardiaceae</taxon>
        <taxon>Rhodococcoides</taxon>
    </lineage>
</organism>
<evidence type="ECO:0000313" key="2">
    <source>
        <dbReference type="EMBL" id="SFA50717.1"/>
    </source>
</evidence>
<dbReference type="SUPFAM" id="SSF55729">
    <property type="entry name" value="Acyl-CoA N-acyltransferases (Nat)"/>
    <property type="match status" value="1"/>
</dbReference>
<feature type="domain" description="N-acetyltransferase" evidence="1">
    <location>
        <begin position="29"/>
        <end position="182"/>
    </location>
</feature>